<dbReference type="InterPro" id="IPR044103">
    <property type="entry name" value="GAT_LSB5"/>
</dbReference>
<reference evidence="3 4" key="1">
    <citation type="journal article" date="2016" name="Proc. Natl. Acad. Sci. U.S.A.">
        <title>Lipid metabolic changes in an early divergent fungus govern the establishment of a mutualistic symbiosis with endobacteria.</title>
        <authorList>
            <person name="Lastovetsky O.A."/>
            <person name="Gaspar M.L."/>
            <person name="Mondo S.J."/>
            <person name="LaButti K.M."/>
            <person name="Sandor L."/>
            <person name="Grigoriev I.V."/>
            <person name="Henry S.A."/>
            <person name="Pawlowska T.E."/>
        </authorList>
    </citation>
    <scope>NUCLEOTIDE SEQUENCE [LARGE SCALE GENOMIC DNA]</scope>
    <source>
        <strain evidence="3 4">ATCC 52813</strain>
    </source>
</reference>
<dbReference type="SUPFAM" id="SSF89009">
    <property type="entry name" value="GAT-like domain"/>
    <property type="match status" value="1"/>
</dbReference>
<name>A0A2G4SGM4_RHIZD</name>
<evidence type="ECO:0000256" key="1">
    <source>
        <dbReference type="SAM" id="MobiDB-lite"/>
    </source>
</evidence>
<gene>
    <name evidence="3" type="ORF">RHIMIDRAFT_270657</name>
</gene>
<feature type="compositionally biased region" description="Polar residues" evidence="1">
    <location>
        <begin position="148"/>
        <end position="176"/>
    </location>
</feature>
<evidence type="ECO:0000259" key="2">
    <source>
        <dbReference type="PROSITE" id="PS50179"/>
    </source>
</evidence>
<protein>
    <recommendedName>
        <fullName evidence="2">VHS domain-containing protein</fullName>
    </recommendedName>
</protein>
<dbReference type="CDD" id="cd16980">
    <property type="entry name" value="VHS_Lsb5"/>
    <property type="match status" value="1"/>
</dbReference>
<dbReference type="GO" id="GO:0043130">
    <property type="term" value="F:ubiquitin binding"/>
    <property type="evidence" value="ECO:0007669"/>
    <property type="project" value="InterPro"/>
</dbReference>
<dbReference type="PROSITE" id="PS50179">
    <property type="entry name" value="VHS"/>
    <property type="match status" value="1"/>
</dbReference>
<dbReference type="SUPFAM" id="SSF48464">
    <property type="entry name" value="ENTH/VHS domain"/>
    <property type="match status" value="1"/>
</dbReference>
<dbReference type="CDD" id="cd14232">
    <property type="entry name" value="GAT_LSB5"/>
    <property type="match status" value="1"/>
</dbReference>
<dbReference type="InterPro" id="IPR038425">
    <property type="entry name" value="GAT_sf"/>
</dbReference>
<feature type="domain" description="VHS" evidence="2">
    <location>
        <begin position="18"/>
        <end position="148"/>
    </location>
</feature>
<feature type="region of interest" description="Disordered" evidence="1">
    <location>
        <begin position="376"/>
        <end position="398"/>
    </location>
</feature>
<dbReference type="AlphaFoldDB" id="A0A2G4SGM4"/>
<dbReference type="GO" id="GO:0051666">
    <property type="term" value="P:actin cortical patch localization"/>
    <property type="evidence" value="ECO:0007669"/>
    <property type="project" value="TreeGrafter"/>
</dbReference>
<dbReference type="Pfam" id="PF00790">
    <property type="entry name" value="VHS"/>
    <property type="match status" value="1"/>
</dbReference>
<dbReference type="STRING" id="1340429.A0A2G4SGM4"/>
<dbReference type="SMART" id="SM00288">
    <property type="entry name" value="VHS"/>
    <property type="match status" value="1"/>
</dbReference>
<feature type="region of interest" description="Disordered" evidence="1">
    <location>
        <begin position="148"/>
        <end position="226"/>
    </location>
</feature>
<dbReference type="GO" id="GO:0030479">
    <property type="term" value="C:actin cortical patch"/>
    <property type="evidence" value="ECO:0007669"/>
    <property type="project" value="TreeGrafter"/>
</dbReference>
<dbReference type="RefSeq" id="XP_023461627.1">
    <property type="nucleotide sequence ID" value="XM_023612199.1"/>
</dbReference>
<dbReference type="GO" id="GO:0035091">
    <property type="term" value="F:phosphatidylinositol binding"/>
    <property type="evidence" value="ECO:0007669"/>
    <property type="project" value="InterPro"/>
</dbReference>
<evidence type="ECO:0000313" key="3">
    <source>
        <dbReference type="EMBL" id="PHZ07919.1"/>
    </source>
</evidence>
<dbReference type="PANTHER" id="PTHR47789:SF1">
    <property type="entry name" value="LAS SEVENTEEN-BINDING PROTEIN 5"/>
    <property type="match status" value="1"/>
</dbReference>
<feature type="region of interest" description="Disordered" evidence="1">
    <location>
        <begin position="330"/>
        <end position="358"/>
    </location>
</feature>
<dbReference type="GO" id="GO:0007034">
    <property type="term" value="P:vacuolar transport"/>
    <property type="evidence" value="ECO:0007669"/>
    <property type="project" value="UniProtKB-ARBA"/>
</dbReference>
<dbReference type="Proteomes" id="UP000242254">
    <property type="component" value="Unassembled WGS sequence"/>
</dbReference>
<dbReference type="InterPro" id="IPR002014">
    <property type="entry name" value="VHS_dom"/>
</dbReference>
<accession>A0A2G4SGM4</accession>
<evidence type="ECO:0000313" key="4">
    <source>
        <dbReference type="Proteomes" id="UP000242254"/>
    </source>
</evidence>
<dbReference type="InterPro" id="IPR045007">
    <property type="entry name" value="LSB5"/>
</dbReference>
<dbReference type="Gene3D" id="1.20.58.160">
    <property type="match status" value="1"/>
</dbReference>
<proteinExistence type="predicted"/>
<dbReference type="GO" id="GO:0006897">
    <property type="term" value="P:endocytosis"/>
    <property type="evidence" value="ECO:0007669"/>
    <property type="project" value="InterPro"/>
</dbReference>
<organism evidence="3 4">
    <name type="scientific">Rhizopus microsporus ATCC 52813</name>
    <dbReference type="NCBI Taxonomy" id="1340429"/>
    <lineage>
        <taxon>Eukaryota</taxon>
        <taxon>Fungi</taxon>
        <taxon>Fungi incertae sedis</taxon>
        <taxon>Mucoromycota</taxon>
        <taxon>Mucoromycotina</taxon>
        <taxon>Mucoromycetes</taxon>
        <taxon>Mucorales</taxon>
        <taxon>Mucorineae</taxon>
        <taxon>Rhizopodaceae</taxon>
        <taxon>Rhizopus</taxon>
    </lineage>
</organism>
<keyword evidence="4" id="KW-1185">Reference proteome</keyword>
<dbReference type="PANTHER" id="PTHR47789">
    <property type="entry name" value="LAS SEVENTEEN-BINDING PROTEIN 5"/>
    <property type="match status" value="1"/>
</dbReference>
<dbReference type="Gene3D" id="1.25.40.90">
    <property type="match status" value="1"/>
</dbReference>
<dbReference type="EMBL" id="KZ303869">
    <property type="protein sequence ID" value="PHZ07919.1"/>
    <property type="molecule type" value="Genomic_DNA"/>
</dbReference>
<feature type="compositionally biased region" description="Polar residues" evidence="1">
    <location>
        <begin position="212"/>
        <end position="226"/>
    </location>
</feature>
<dbReference type="GO" id="GO:0007015">
    <property type="term" value="P:actin filament organization"/>
    <property type="evidence" value="ECO:0007669"/>
    <property type="project" value="InterPro"/>
</dbReference>
<dbReference type="GeneID" id="35443188"/>
<dbReference type="InterPro" id="IPR008942">
    <property type="entry name" value="ENTH_VHS"/>
</dbReference>
<sequence length="398" mass="46003">MGIFTDEPQKTSVSLYIERLSNLEEVDWYLLQQLIESIQMQSNGAREAIETIRKKLKHGGTQQKLRALEVLKLLMENSNQQFHRQFLMNDKMKERFELILTSQAEDVKVKNELLSLLGAWISKYKDEPGMRTMADLYELGRGRKLRIRTNTAESSRSNTSDTIVRSPTTNTQSPMTSPIREQPQHQRHQSLPPPIMPIRSPITEPKVKNKPRSQSNAGSTSRNNTTLFNFEKTKPKILEEIALANQNSNNLINALRLINTAEDRWEIDLQHDKRLQEYRDKCEESKKKIVRYARLVEDEEWIGTLLAANEDLLKALDMYDIMLVGEIPASWSPMSPNNNNNRKAIRAPPPPPPIKRQTSPLQLEFSNLNINHEQKHDDELDPFADPTTPIEEIENHHF</sequence>